<reference evidence="2" key="1">
    <citation type="journal article" date="2023" name="Front. Plant Sci.">
        <title>Chromosomal-level genome assembly of Melastoma candidum provides insights into trichome evolution.</title>
        <authorList>
            <person name="Zhong Y."/>
            <person name="Wu W."/>
            <person name="Sun C."/>
            <person name="Zou P."/>
            <person name="Liu Y."/>
            <person name="Dai S."/>
            <person name="Zhou R."/>
        </authorList>
    </citation>
    <scope>NUCLEOTIDE SEQUENCE [LARGE SCALE GENOMIC DNA]</scope>
</reference>
<name>A0ACB9RTF1_9MYRT</name>
<gene>
    <name evidence="1" type="ORF">MLD38_006982</name>
</gene>
<evidence type="ECO:0000313" key="1">
    <source>
        <dbReference type="EMBL" id="KAI4380839.1"/>
    </source>
</evidence>
<sequence length="332" mass="36910">MPISSFFSSLPSIPLPSFVSLIPLYESYLKLRFTHHLGLSSRIVKVSPSASLHFWSTAAPSDRPVLVLLHGFGPTASALHQFPVGLLRDLSERFRLVIPDLLFFHPGSTTTSSDRSELSQAAAIVGLLDAIHVEQFHLLGTSYGGFVACRVASTCGTERVGKVVVASSGVNMRRRNNEELARKAGVEHVEEVLMPETPARLRRLLELAVWSPKISRILPDFALGDALNKMYLPNRKEKLELLKGLTLGRDDTPNITSLEQDVLLIWGEEDQLFPLEMALELKEILGKKVKLEVIRKTSHVPQIEHPKKFGKLVIDFLCGSDQIPSNSQRVRL</sequence>
<accession>A0ACB9RTF1</accession>
<dbReference type="Proteomes" id="UP001057402">
    <property type="component" value="Chromosome 3"/>
</dbReference>
<keyword evidence="2" id="KW-1185">Reference proteome</keyword>
<evidence type="ECO:0000313" key="2">
    <source>
        <dbReference type="Proteomes" id="UP001057402"/>
    </source>
</evidence>
<proteinExistence type="predicted"/>
<protein>
    <submittedName>
        <fullName evidence="1">Uncharacterized protein</fullName>
    </submittedName>
</protein>
<comment type="caution">
    <text evidence="1">The sequence shown here is derived from an EMBL/GenBank/DDBJ whole genome shotgun (WGS) entry which is preliminary data.</text>
</comment>
<organism evidence="1 2">
    <name type="scientific">Melastoma candidum</name>
    <dbReference type="NCBI Taxonomy" id="119954"/>
    <lineage>
        <taxon>Eukaryota</taxon>
        <taxon>Viridiplantae</taxon>
        <taxon>Streptophyta</taxon>
        <taxon>Embryophyta</taxon>
        <taxon>Tracheophyta</taxon>
        <taxon>Spermatophyta</taxon>
        <taxon>Magnoliopsida</taxon>
        <taxon>eudicotyledons</taxon>
        <taxon>Gunneridae</taxon>
        <taxon>Pentapetalae</taxon>
        <taxon>rosids</taxon>
        <taxon>malvids</taxon>
        <taxon>Myrtales</taxon>
        <taxon>Melastomataceae</taxon>
        <taxon>Melastomatoideae</taxon>
        <taxon>Melastomateae</taxon>
        <taxon>Melastoma</taxon>
    </lineage>
</organism>
<dbReference type="EMBL" id="CM042882">
    <property type="protein sequence ID" value="KAI4380839.1"/>
    <property type="molecule type" value="Genomic_DNA"/>
</dbReference>